<dbReference type="RefSeq" id="WP_209686852.1">
    <property type="nucleotide sequence ID" value="NZ_JAGGLU010000006.1"/>
</dbReference>
<dbReference type="PANTHER" id="PTHR22916:SF3">
    <property type="entry name" value="UDP-GLCNAC:BETAGAL BETA-1,3-N-ACETYLGLUCOSAMINYLTRANSFERASE-LIKE PROTEIN 1"/>
    <property type="match status" value="1"/>
</dbReference>
<accession>A0ABS4MEJ3</accession>
<feature type="domain" description="Glycosyltransferase 2-like" evidence="1">
    <location>
        <begin position="6"/>
        <end position="173"/>
    </location>
</feature>
<proteinExistence type="predicted"/>
<name>A0ABS4MEJ3_9LACO</name>
<dbReference type="Proteomes" id="UP001519292">
    <property type="component" value="Unassembled WGS sequence"/>
</dbReference>
<evidence type="ECO:0000313" key="2">
    <source>
        <dbReference type="EMBL" id="MBP2058105.1"/>
    </source>
</evidence>
<evidence type="ECO:0000259" key="1">
    <source>
        <dbReference type="Pfam" id="PF00535"/>
    </source>
</evidence>
<gene>
    <name evidence="2" type="ORF">J2Z60_001282</name>
</gene>
<dbReference type="SUPFAM" id="SSF53448">
    <property type="entry name" value="Nucleotide-diphospho-sugar transferases"/>
    <property type="match status" value="1"/>
</dbReference>
<reference evidence="2 3" key="1">
    <citation type="submission" date="2021-03" db="EMBL/GenBank/DDBJ databases">
        <title>Genomic Encyclopedia of Type Strains, Phase IV (KMG-IV): sequencing the most valuable type-strain genomes for metagenomic binning, comparative biology and taxonomic classification.</title>
        <authorList>
            <person name="Goeker M."/>
        </authorList>
    </citation>
    <scope>NUCLEOTIDE SEQUENCE [LARGE SCALE GENOMIC DNA]</scope>
    <source>
        <strain evidence="2 3">DSM 101872</strain>
    </source>
</reference>
<evidence type="ECO:0000313" key="3">
    <source>
        <dbReference type="Proteomes" id="UP001519292"/>
    </source>
</evidence>
<protein>
    <submittedName>
        <fullName evidence="2">Glycosyltransferase involved in cell wall biosynthesis</fullName>
    </submittedName>
</protein>
<sequence length="335" mass="39194">MIAEVTVIVPIYNVEKYISKCLDSLLSQTFRDIEIWAVDDGSPDNSKEIVKEYAKKDKRVKLIVKENGGYGSVLEYSINSVQTPYFIICDPDDWLKSDAIEKLYSFANQKDLDLVVGDKYNVYMENNAKEYICVVPSFIKIEPKKVYKSIEDIEKFSFLQVSPHAKLYKTNIVKNVVFPKHVSYTDFLLYVVALSRAKNIAYYNEALAYYLTNRPGNTRTDRRPSIIDDYTKVWYATLSYILEAQKTRNVDYLLERMYVQLRFIMKEYAASSKDLFHDKYFEELCAVAQCLSKYKKDIYRTYSGPIKGKILMHGIFNNLTSKCFIKLFVKKEYRK</sequence>
<dbReference type="CDD" id="cd00761">
    <property type="entry name" value="Glyco_tranf_GTA_type"/>
    <property type="match status" value="1"/>
</dbReference>
<dbReference type="InterPro" id="IPR001173">
    <property type="entry name" value="Glyco_trans_2-like"/>
</dbReference>
<dbReference type="Gene3D" id="3.90.550.10">
    <property type="entry name" value="Spore Coat Polysaccharide Biosynthesis Protein SpsA, Chain A"/>
    <property type="match status" value="1"/>
</dbReference>
<dbReference type="PANTHER" id="PTHR22916">
    <property type="entry name" value="GLYCOSYLTRANSFERASE"/>
    <property type="match status" value="1"/>
</dbReference>
<keyword evidence="3" id="KW-1185">Reference proteome</keyword>
<dbReference type="EMBL" id="JAGGLU010000006">
    <property type="protein sequence ID" value="MBP2058105.1"/>
    <property type="molecule type" value="Genomic_DNA"/>
</dbReference>
<dbReference type="Pfam" id="PF00535">
    <property type="entry name" value="Glycos_transf_2"/>
    <property type="match status" value="1"/>
</dbReference>
<comment type="caution">
    <text evidence="2">The sequence shown here is derived from an EMBL/GenBank/DDBJ whole genome shotgun (WGS) entry which is preliminary data.</text>
</comment>
<organism evidence="2 3">
    <name type="scientific">Lactobacillus colini</name>
    <dbReference type="NCBI Taxonomy" id="1819254"/>
    <lineage>
        <taxon>Bacteria</taxon>
        <taxon>Bacillati</taxon>
        <taxon>Bacillota</taxon>
        <taxon>Bacilli</taxon>
        <taxon>Lactobacillales</taxon>
        <taxon>Lactobacillaceae</taxon>
        <taxon>Lactobacillus</taxon>
    </lineage>
</organism>
<dbReference type="InterPro" id="IPR029044">
    <property type="entry name" value="Nucleotide-diphossugar_trans"/>
</dbReference>